<sequence>FQIYNASIFDTGLYICQYQDNSNAYDQSKVYVHGQSIVWPSIIIGIVVVISIVSLMAFFIYEHWNSKAIVVDDTELNNIPNQGRSRRTGSIHIYQNTLDGTMMFGTLEETGSIHTYENTLDGTMIVGNIQRRHSENRIENNTDDGSMNPTIDAGYLIF</sequence>
<protein>
    <submittedName>
        <fullName evidence="2">Uncharacterized protein</fullName>
    </submittedName>
</protein>
<keyword evidence="1" id="KW-0472">Membrane</keyword>
<evidence type="ECO:0000313" key="2">
    <source>
        <dbReference type="EMBL" id="CAL4108321.1"/>
    </source>
</evidence>
<evidence type="ECO:0000256" key="1">
    <source>
        <dbReference type="SAM" id="Phobius"/>
    </source>
</evidence>
<proteinExistence type="predicted"/>
<reference evidence="2 3" key="1">
    <citation type="submission" date="2024-05" db="EMBL/GenBank/DDBJ databases">
        <authorList>
            <person name="Wallberg A."/>
        </authorList>
    </citation>
    <scope>NUCLEOTIDE SEQUENCE [LARGE SCALE GENOMIC DNA]</scope>
</reference>
<dbReference type="Proteomes" id="UP001497623">
    <property type="component" value="Unassembled WGS sequence"/>
</dbReference>
<keyword evidence="1" id="KW-1133">Transmembrane helix</keyword>
<dbReference type="EMBL" id="CAXKWB010013678">
    <property type="protein sequence ID" value="CAL4108321.1"/>
    <property type="molecule type" value="Genomic_DNA"/>
</dbReference>
<organism evidence="2 3">
    <name type="scientific">Meganyctiphanes norvegica</name>
    <name type="common">Northern krill</name>
    <name type="synonym">Thysanopoda norvegica</name>
    <dbReference type="NCBI Taxonomy" id="48144"/>
    <lineage>
        <taxon>Eukaryota</taxon>
        <taxon>Metazoa</taxon>
        <taxon>Ecdysozoa</taxon>
        <taxon>Arthropoda</taxon>
        <taxon>Crustacea</taxon>
        <taxon>Multicrustacea</taxon>
        <taxon>Malacostraca</taxon>
        <taxon>Eumalacostraca</taxon>
        <taxon>Eucarida</taxon>
        <taxon>Euphausiacea</taxon>
        <taxon>Euphausiidae</taxon>
        <taxon>Meganyctiphanes</taxon>
    </lineage>
</organism>
<dbReference type="AlphaFoldDB" id="A0AAV2QZF9"/>
<evidence type="ECO:0000313" key="3">
    <source>
        <dbReference type="Proteomes" id="UP001497623"/>
    </source>
</evidence>
<gene>
    <name evidence="2" type="ORF">MNOR_LOCUS18827</name>
</gene>
<keyword evidence="3" id="KW-1185">Reference proteome</keyword>
<feature type="transmembrane region" description="Helical" evidence="1">
    <location>
        <begin position="37"/>
        <end position="61"/>
    </location>
</feature>
<keyword evidence="1" id="KW-0812">Transmembrane</keyword>
<name>A0AAV2QZF9_MEGNR</name>
<comment type="caution">
    <text evidence="2">The sequence shown here is derived from an EMBL/GenBank/DDBJ whole genome shotgun (WGS) entry which is preliminary data.</text>
</comment>
<accession>A0AAV2QZF9</accession>
<feature type="non-terminal residue" evidence="2">
    <location>
        <position position="1"/>
    </location>
</feature>